<protein>
    <submittedName>
        <fullName evidence="4">Uncharacterized protein</fullName>
    </submittedName>
</protein>
<name>A0A915JF29_ROMCU</name>
<keyword evidence="3" id="KW-1185">Reference proteome</keyword>
<evidence type="ECO:0000256" key="2">
    <source>
        <dbReference type="SAM" id="SignalP"/>
    </source>
</evidence>
<evidence type="ECO:0000313" key="3">
    <source>
        <dbReference type="Proteomes" id="UP000887565"/>
    </source>
</evidence>
<reference evidence="4" key="1">
    <citation type="submission" date="2022-11" db="UniProtKB">
        <authorList>
            <consortium name="WormBaseParasite"/>
        </authorList>
    </citation>
    <scope>IDENTIFICATION</scope>
</reference>
<feature type="chain" id="PRO_5036926979" evidence="2">
    <location>
        <begin position="16"/>
        <end position="126"/>
    </location>
</feature>
<accession>A0A915JF29</accession>
<dbReference type="Proteomes" id="UP000887565">
    <property type="component" value="Unplaced"/>
</dbReference>
<feature type="signal peptide" evidence="2">
    <location>
        <begin position="1"/>
        <end position="15"/>
    </location>
</feature>
<organism evidence="3 4">
    <name type="scientific">Romanomermis culicivorax</name>
    <name type="common">Nematode worm</name>
    <dbReference type="NCBI Taxonomy" id="13658"/>
    <lineage>
        <taxon>Eukaryota</taxon>
        <taxon>Metazoa</taxon>
        <taxon>Ecdysozoa</taxon>
        <taxon>Nematoda</taxon>
        <taxon>Enoplea</taxon>
        <taxon>Dorylaimia</taxon>
        <taxon>Mermithida</taxon>
        <taxon>Mermithoidea</taxon>
        <taxon>Mermithidae</taxon>
        <taxon>Romanomermis</taxon>
    </lineage>
</organism>
<proteinExistence type="predicted"/>
<dbReference type="WBParaSite" id="nRc.2.0.1.t24799-RA">
    <property type="protein sequence ID" value="nRc.2.0.1.t24799-RA"/>
    <property type="gene ID" value="nRc.2.0.1.g24799"/>
</dbReference>
<evidence type="ECO:0000313" key="4">
    <source>
        <dbReference type="WBParaSite" id="nRc.2.0.1.t24799-RA"/>
    </source>
</evidence>
<feature type="region of interest" description="Disordered" evidence="1">
    <location>
        <begin position="83"/>
        <end position="126"/>
    </location>
</feature>
<evidence type="ECO:0000256" key="1">
    <source>
        <dbReference type="SAM" id="MobiDB-lite"/>
    </source>
</evidence>
<keyword evidence="2" id="KW-0732">Signal</keyword>
<sequence length="126" mass="14531">MVFWNIILVVILAQAARVAPAPQSTRFCAEQTKNRELTGVEPYDRLQTTDNKQCIARCIKDVRSGVALCKSVVYSDYSQDDNKDKVIEKDKKDAKAEEEAKEKESKNKKARARKKQEQRKQEQQQK</sequence>
<feature type="compositionally biased region" description="Basic and acidic residues" evidence="1">
    <location>
        <begin position="83"/>
        <end position="107"/>
    </location>
</feature>
<feature type="compositionally biased region" description="Basic residues" evidence="1">
    <location>
        <begin position="108"/>
        <end position="117"/>
    </location>
</feature>
<dbReference type="AlphaFoldDB" id="A0A915JF29"/>